<keyword evidence="2 4" id="KW-0547">Nucleotide-binding</keyword>
<proteinExistence type="inferred from homology"/>
<dbReference type="GO" id="GO:0046872">
    <property type="term" value="F:metal ion binding"/>
    <property type="evidence" value="ECO:0007669"/>
    <property type="project" value="UniProtKB-KW"/>
</dbReference>
<dbReference type="Gene3D" id="3.40.50.10420">
    <property type="entry name" value="NagB/RpiA/CoA transferase-like"/>
    <property type="match status" value="1"/>
</dbReference>
<evidence type="ECO:0000313" key="7">
    <source>
        <dbReference type="Proteomes" id="UP000824049"/>
    </source>
</evidence>
<comment type="catalytic activity">
    <reaction evidence="5">
        <text>(6S)-5-formyl-5,6,7,8-tetrahydrofolate + ATP = (6R)-5,10-methenyltetrahydrofolate + ADP + phosphate</text>
        <dbReference type="Rhea" id="RHEA:10488"/>
        <dbReference type="ChEBI" id="CHEBI:30616"/>
        <dbReference type="ChEBI" id="CHEBI:43474"/>
        <dbReference type="ChEBI" id="CHEBI:57455"/>
        <dbReference type="ChEBI" id="CHEBI:57457"/>
        <dbReference type="ChEBI" id="CHEBI:456216"/>
        <dbReference type="EC" id="6.3.3.2"/>
    </reaction>
</comment>
<comment type="similarity">
    <text evidence="1 5">Belongs to the 5-formyltetrahydrofolate cyclo-ligase family.</text>
</comment>
<name>A0A9D2J756_9FIRM</name>
<dbReference type="PIRSF" id="PIRSF006806">
    <property type="entry name" value="FTHF_cligase"/>
    <property type="match status" value="1"/>
</dbReference>
<organism evidence="6 7">
    <name type="scientific">Candidatus Anaerobutyricum stercoris</name>
    <dbReference type="NCBI Taxonomy" id="2838457"/>
    <lineage>
        <taxon>Bacteria</taxon>
        <taxon>Bacillati</taxon>
        <taxon>Bacillota</taxon>
        <taxon>Clostridia</taxon>
        <taxon>Lachnospirales</taxon>
        <taxon>Lachnospiraceae</taxon>
        <taxon>Anaerobutyricum</taxon>
    </lineage>
</organism>
<accession>A0A9D2J756</accession>
<evidence type="ECO:0000256" key="2">
    <source>
        <dbReference type="ARBA" id="ARBA00022741"/>
    </source>
</evidence>
<evidence type="ECO:0000256" key="4">
    <source>
        <dbReference type="PIRSR" id="PIRSR006806-1"/>
    </source>
</evidence>
<feature type="binding site" evidence="4">
    <location>
        <position position="53"/>
    </location>
    <ligand>
        <name>substrate</name>
    </ligand>
</feature>
<dbReference type="Pfam" id="PF01812">
    <property type="entry name" value="5-FTHF_cyc-lig"/>
    <property type="match status" value="1"/>
</dbReference>
<dbReference type="InterPro" id="IPR024185">
    <property type="entry name" value="FTHF_cligase-like_sf"/>
</dbReference>
<comment type="cofactor">
    <cofactor evidence="5">
        <name>Mg(2+)</name>
        <dbReference type="ChEBI" id="CHEBI:18420"/>
    </cofactor>
</comment>
<dbReference type="AlphaFoldDB" id="A0A9D2J756"/>
<protein>
    <recommendedName>
        <fullName evidence="5">5-formyltetrahydrofolate cyclo-ligase</fullName>
        <ecNumber evidence="5">6.3.3.2</ecNumber>
    </recommendedName>
</protein>
<dbReference type="GO" id="GO:0030272">
    <property type="term" value="F:5-formyltetrahydrofolate cyclo-ligase activity"/>
    <property type="evidence" value="ECO:0007669"/>
    <property type="project" value="UniProtKB-EC"/>
</dbReference>
<gene>
    <name evidence="6" type="ORF">H9968_01490</name>
</gene>
<reference evidence="6" key="2">
    <citation type="submission" date="2021-04" db="EMBL/GenBank/DDBJ databases">
        <authorList>
            <person name="Gilroy R."/>
        </authorList>
    </citation>
    <scope>NUCLEOTIDE SEQUENCE</scope>
    <source>
        <strain evidence="6">CHK179-28034</strain>
    </source>
</reference>
<evidence type="ECO:0000256" key="3">
    <source>
        <dbReference type="ARBA" id="ARBA00022840"/>
    </source>
</evidence>
<dbReference type="NCBIfam" id="TIGR02727">
    <property type="entry name" value="MTHFS_bact"/>
    <property type="match status" value="1"/>
</dbReference>
<keyword evidence="5" id="KW-0479">Metal-binding</keyword>
<dbReference type="InterPro" id="IPR037171">
    <property type="entry name" value="NagB/RpiA_transferase-like"/>
</dbReference>
<evidence type="ECO:0000313" key="6">
    <source>
        <dbReference type="EMBL" id="HIZ38587.1"/>
    </source>
</evidence>
<keyword evidence="5" id="KW-0460">Magnesium</keyword>
<dbReference type="GO" id="GO:0035999">
    <property type="term" value="P:tetrahydrofolate interconversion"/>
    <property type="evidence" value="ECO:0007669"/>
    <property type="project" value="TreeGrafter"/>
</dbReference>
<dbReference type="InterPro" id="IPR002698">
    <property type="entry name" value="FTHF_cligase"/>
</dbReference>
<feature type="binding site" evidence="4">
    <location>
        <begin position="7"/>
        <end position="11"/>
    </location>
    <ligand>
        <name>ATP</name>
        <dbReference type="ChEBI" id="CHEBI:30616"/>
    </ligand>
</feature>
<evidence type="ECO:0000256" key="1">
    <source>
        <dbReference type="ARBA" id="ARBA00010638"/>
    </source>
</evidence>
<dbReference type="Proteomes" id="UP000824049">
    <property type="component" value="Unassembled WGS sequence"/>
</dbReference>
<evidence type="ECO:0000256" key="5">
    <source>
        <dbReference type="RuleBase" id="RU361279"/>
    </source>
</evidence>
<dbReference type="PANTHER" id="PTHR23407">
    <property type="entry name" value="ATPASE INHIBITOR/5-FORMYLTETRAHYDROFOLATE CYCLO-LIGASE"/>
    <property type="match status" value="1"/>
</dbReference>
<feature type="binding site" evidence="4">
    <location>
        <position position="58"/>
    </location>
    <ligand>
        <name>substrate</name>
    </ligand>
</feature>
<dbReference type="EC" id="6.3.3.2" evidence="5"/>
<feature type="binding site" evidence="4">
    <location>
        <begin position="132"/>
        <end position="140"/>
    </location>
    <ligand>
        <name>ATP</name>
        <dbReference type="ChEBI" id="CHEBI:30616"/>
    </ligand>
</feature>
<sequence>MSQSSSKEALRKEMRRRRNDLTLTQIHEQTRKCFDNLIELPEFQKSEWIYSYMAIGSEVDTIDLICDFIRMGKKVAVPKVEDDEIAFYEIQSIKDCRPGEFGILEPASYKAPADDPGLILLPGLAFDERGNRLGYGGGYYDKFLRSHADYPCAALAYEIQILNNLPHEEHDKPVDYIITPERIINCRR</sequence>
<dbReference type="GO" id="GO:0005524">
    <property type="term" value="F:ATP binding"/>
    <property type="evidence" value="ECO:0007669"/>
    <property type="project" value="UniProtKB-KW"/>
</dbReference>
<dbReference type="PANTHER" id="PTHR23407:SF1">
    <property type="entry name" value="5-FORMYLTETRAHYDROFOLATE CYCLO-LIGASE"/>
    <property type="match status" value="1"/>
</dbReference>
<dbReference type="SUPFAM" id="SSF100950">
    <property type="entry name" value="NagB/RpiA/CoA transferase-like"/>
    <property type="match status" value="1"/>
</dbReference>
<comment type="caution">
    <text evidence="6">The sequence shown here is derived from an EMBL/GenBank/DDBJ whole genome shotgun (WGS) entry which is preliminary data.</text>
</comment>
<reference evidence="6" key="1">
    <citation type="journal article" date="2021" name="PeerJ">
        <title>Extensive microbial diversity within the chicken gut microbiome revealed by metagenomics and culture.</title>
        <authorList>
            <person name="Gilroy R."/>
            <person name="Ravi A."/>
            <person name="Getino M."/>
            <person name="Pursley I."/>
            <person name="Horton D.L."/>
            <person name="Alikhan N.F."/>
            <person name="Baker D."/>
            <person name="Gharbi K."/>
            <person name="Hall N."/>
            <person name="Watson M."/>
            <person name="Adriaenssens E.M."/>
            <person name="Foster-Nyarko E."/>
            <person name="Jarju S."/>
            <person name="Secka A."/>
            <person name="Antonio M."/>
            <person name="Oren A."/>
            <person name="Chaudhuri R.R."/>
            <person name="La Ragione R."/>
            <person name="Hildebrand F."/>
            <person name="Pallen M.J."/>
        </authorList>
    </citation>
    <scope>NUCLEOTIDE SEQUENCE</scope>
    <source>
        <strain evidence="6">CHK179-28034</strain>
    </source>
</reference>
<dbReference type="EMBL" id="DXBR01000019">
    <property type="protein sequence ID" value="HIZ38587.1"/>
    <property type="molecule type" value="Genomic_DNA"/>
</dbReference>
<keyword evidence="6" id="KW-0436">Ligase</keyword>
<keyword evidence="3 4" id="KW-0067">ATP-binding</keyword>
<dbReference type="GO" id="GO:0009396">
    <property type="term" value="P:folic acid-containing compound biosynthetic process"/>
    <property type="evidence" value="ECO:0007669"/>
    <property type="project" value="TreeGrafter"/>
</dbReference>